<feature type="compositionally biased region" description="Basic and acidic residues" evidence="1">
    <location>
        <begin position="9"/>
        <end position="23"/>
    </location>
</feature>
<dbReference type="Proteomes" id="UP000245207">
    <property type="component" value="Unassembled WGS sequence"/>
</dbReference>
<dbReference type="EMBL" id="PKPP01007727">
    <property type="protein sequence ID" value="PWA52594.1"/>
    <property type="molecule type" value="Genomic_DNA"/>
</dbReference>
<reference evidence="2 3" key="1">
    <citation type="journal article" date="2018" name="Mol. Plant">
        <title>The genome of Artemisia annua provides insight into the evolution of Asteraceae family and artemisinin biosynthesis.</title>
        <authorList>
            <person name="Shen Q."/>
            <person name="Zhang L."/>
            <person name="Liao Z."/>
            <person name="Wang S."/>
            <person name="Yan T."/>
            <person name="Shi P."/>
            <person name="Liu M."/>
            <person name="Fu X."/>
            <person name="Pan Q."/>
            <person name="Wang Y."/>
            <person name="Lv Z."/>
            <person name="Lu X."/>
            <person name="Zhang F."/>
            <person name="Jiang W."/>
            <person name="Ma Y."/>
            <person name="Chen M."/>
            <person name="Hao X."/>
            <person name="Li L."/>
            <person name="Tang Y."/>
            <person name="Lv G."/>
            <person name="Zhou Y."/>
            <person name="Sun X."/>
            <person name="Brodelius P.E."/>
            <person name="Rose J.K.C."/>
            <person name="Tang K."/>
        </authorList>
    </citation>
    <scope>NUCLEOTIDE SEQUENCE [LARGE SCALE GENOMIC DNA]</scope>
    <source>
        <strain evidence="3">cv. Huhao1</strain>
        <tissue evidence="2">Leaf</tissue>
    </source>
</reference>
<protein>
    <submittedName>
        <fullName evidence="2">Copia protein</fullName>
    </submittedName>
</protein>
<evidence type="ECO:0000313" key="3">
    <source>
        <dbReference type="Proteomes" id="UP000245207"/>
    </source>
</evidence>
<dbReference type="AlphaFoldDB" id="A0A2U1LUD9"/>
<keyword evidence="3" id="KW-1185">Reference proteome</keyword>
<feature type="region of interest" description="Disordered" evidence="1">
    <location>
        <begin position="1"/>
        <end position="23"/>
    </location>
</feature>
<comment type="caution">
    <text evidence="2">The sequence shown here is derived from an EMBL/GenBank/DDBJ whole genome shotgun (WGS) entry which is preliminary data.</text>
</comment>
<gene>
    <name evidence="2" type="ORF">CTI12_AA452890</name>
</gene>
<evidence type="ECO:0000313" key="2">
    <source>
        <dbReference type="EMBL" id="PWA52594.1"/>
    </source>
</evidence>
<evidence type="ECO:0000256" key="1">
    <source>
        <dbReference type="SAM" id="MobiDB-lite"/>
    </source>
</evidence>
<organism evidence="2 3">
    <name type="scientific">Artemisia annua</name>
    <name type="common">Sweet wormwood</name>
    <dbReference type="NCBI Taxonomy" id="35608"/>
    <lineage>
        <taxon>Eukaryota</taxon>
        <taxon>Viridiplantae</taxon>
        <taxon>Streptophyta</taxon>
        <taxon>Embryophyta</taxon>
        <taxon>Tracheophyta</taxon>
        <taxon>Spermatophyta</taxon>
        <taxon>Magnoliopsida</taxon>
        <taxon>eudicotyledons</taxon>
        <taxon>Gunneridae</taxon>
        <taxon>Pentapetalae</taxon>
        <taxon>asterids</taxon>
        <taxon>campanulids</taxon>
        <taxon>Asterales</taxon>
        <taxon>Asteraceae</taxon>
        <taxon>Asteroideae</taxon>
        <taxon>Anthemideae</taxon>
        <taxon>Artemisiinae</taxon>
        <taxon>Artemisia</taxon>
    </lineage>
</organism>
<sequence length="94" mass="10746">MDDNGNPLKKVDGFQTTRKESQDQLVSELREREQIAASKLTEAEYRCLFASICKVIRVCSILSELKIASNPTFYEKTNHFEIDVHVVREKVSIG</sequence>
<accession>A0A2U1LUD9</accession>
<proteinExistence type="predicted"/>
<name>A0A2U1LUD9_ARTAN</name>